<keyword evidence="5" id="KW-0676">Redox-active center</keyword>
<name>A0A7Y4L9P5_9BURK</name>
<reference evidence="6 7" key="1">
    <citation type="submission" date="2020-05" db="EMBL/GenBank/DDBJ databases">
        <authorList>
            <person name="Niu N."/>
        </authorList>
    </citation>
    <scope>NUCLEOTIDE SEQUENCE [LARGE SCALE GENOMIC DNA]</scope>
    <source>
        <strain evidence="6 7">LMG10982</strain>
    </source>
</reference>
<evidence type="ECO:0000256" key="4">
    <source>
        <dbReference type="ARBA" id="ARBA00023186"/>
    </source>
</evidence>
<evidence type="ECO:0000313" key="7">
    <source>
        <dbReference type="Proteomes" id="UP000541421"/>
    </source>
</evidence>
<dbReference type="InterPro" id="IPR016154">
    <property type="entry name" value="Heat_shock_Hsp33_C"/>
</dbReference>
<dbReference type="CDD" id="cd00498">
    <property type="entry name" value="Hsp33"/>
    <property type="match status" value="1"/>
</dbReference>
<dbReference type="PIRSF" id="PIRSF005261">
    <property type="entry name" value="Heat_shock_Hsp33"/>
    <property type="match status" value="1"/>
</dbReference>
<dbReference type="SUPFAM" id="SSF64397">
    <property type="entry name" value="Hsp33 domain"/>
    <property type="match status" value="1"/>
</dbReference>
<dbReference type="EMBL" id="JABGBO010000004">
    <property type="protein sequence ID" value="NOL49532.1"/>
    <property type="molecule type" value="Genomic_DNA"/>
</dbReference>
<keyword evidence="4" id="KW-0143">Chaperone</keyword>
<dbReference type="InterPro" id="IPR016153">
    <property type="entry name" value="Heat_shock_Hsp33_N"/>
</dbReference>
<keyword evidence="3" id="KW-1015">Disulfide bond</keyword>
<dbReference type="PANTHER" id="PTHR30111">
    <property type="entry name" value="33 KDA CHAPERONIN"/>
    <property type="match status" value="1"/>
</dbReference>
<keyword evidence="7" id="KW-1185">Reference proteome</keyword>
<dbReference type="GO" id="GO:0042026">
    <property type="term" value="P:protein refolding"/>
    <property type="evidence" value="ECO:0007669"/>
    <property type="project" value="TreeGrafter"/>
</dbReference>
<organism evidence="6 7">
    <name type="scientific">Pelistega europaea</name>
    <dbReference type="NCBI Taxonomy" id="106147"/>
    <lineage>
        <taxon>Bacteria</taxon>
        <taxon>Pseudomonadati</taxon>
        <taxon>Pseudomonadota</taxon>
        <taxon>Betaproteobacteria</taxon>
        <taxon>Burkholderiales</taxon>
        <taxon>Alcaligenaceae</taxon>
        <taxon>Pelistega</taxon>
    </lineage>
</organism>
<evidence type="ECO:0000313" key="6">
    <source>
        <dbReference type="EMBL" id="NOL49532.1"/>
    </source>
</evidence>
<dbReference type="Pfam" id="PF01430">
    <property type="entry name" value="HSP33"/>
    <property type="match status" value="1"/>
</dbReference>
<sequence length="304" mass="34059">MKDSLKKYLFEDRSVRIQTVNLTQTWHEMLTHQTYHPVLRNLLGELSAAAVLLASNIKFEGSLVLQLQGDGPIALIVVECNQHLQVRATIKTRQEFVVKDTDTLQTLLNANGQGRFVVILDPANRPKGQQAYQGIVPLVGNSVGEALASYMQHSEQLDTQLYLAADEHKATGLLLQRLPYSGGQEVDSEVAHQAWERALHLGRTIKPSEQLQVDEDTLIHRLFWEENLIAYEPQSVSWFCSCSRERVADMLKMLGSSEVESILSERPNITVNCDFCGKPYVFDAIDCAGLFVATGNEKADKQLH</sequence>
<dbReference type="PANTHER" id="PTHR30111:SF1">
    <property type="entry name" value="33 KDA CHAPERONIN"/>
    <property type="match status" value="1"/>
</dbReference>
<evidence type="ECO:0000256" key="3">
    <source>
        <dbReference type="ARBA" id="ARBA00023157"/>
    </source>
</evidence>
<dbReference type="GO" id="GO:0044183">
    <property type="term" value="F:protein folding chaperone"/>
    <property type="evidence" value="ECO:0007669"/>
    <property type="project" value="TreeGrafter"/>
</dbReference>
<dbReference type="Gene3D" id="3.55.30.10">
    <property type="entry name" value="Hsp33 domain"/>
    <property type="match status" value="1"/>
</dbReference>
<dbReference type="NCBIfam" id="NF001033">
    <property type="entry name" value="PRK00114.1"/>
    <property type="match status" value="1"/>
</dbReference>
<dbReference type="InterPro" id="IPR000397">
    <property type="entry name" value="Heat_shock_Hsp33"/>
</dbReference>
<proteinExistence type="predicted"/>
<comment type="caution">
    <text evidence="6">The sequence shown here is derived from an EMBL/GenBank/DDBJ whole genome shotgun (WGS) entry which is preliminary data.</text>
</comment>
<accession>A0A7Y4L9P5</accession>
<evidence type="ECO:0000256" key="2">
    <source>
        <dbReference type="ARBA" id="ARBA00022833"/>
    </source>
</evidence>
<dbReference type="RefSeq" id="WP_171588493.1">
    <property type="nucleotide sequence ID" value="NZ_JABGBO010000004.1"/>
</dbReference>
<dbReference type="Gene3D" id="3.90.1280.10">
    <property type="entry name" value="HSP33 redox switch-like"/>
    <property type="match status" value="1"/>
</dbReference>
<evidence type="ECO:0000256" key="1">
    <source>
        <dbReference type="ARBA" id="ARBA00022490"/>
    </source>
</evidence>
<keyword evidence="2" id="KW-0862">Zinc</keyword>
<dbReference type="InterPro" id="IPR023212">
    <property type="entry name" value="Hsp33_helix_hairpin_bin_dom_sf"/>
</dbReference>
<dbReference type="AlphaFoldDB" id="A0A7Y4L9P5"/>
<evidence type="ECO:0000256" key="5">
    <source>
        <dbReference type="ARBA" id="ARBA00023284"/>
    </source>
</evidence>
<dbReference type="Gene3D" id="1.10.287.480">
    <property type="entry name" value="helix hairpin bin"/>
    <property type="match status" value="1"/>
</dbReference>
<dbReference type="GO" id="GO:0051082">
    <property type="term" value="F:unfolded protein binding"/>
    <property type="evidence" value="ECO:0007669"/>
    <property type="project" value="InterPro"/>
</dbReference>
<dbReference type="SUPFAM" id="SSF118352">
    <property type="entry name" value="HSP33 redox switch-like"/>
    <property type="match status" value="1"/>
</dbReference>
<keyword evidence="1" id="KW-0963">Cytoplasm</keyword>
<protein>
    <submittedName>
        <fullName evidence="6">Hsp33 family molecular chaperone HslO</fullName>
    </submittedName>
</protein>
<dbReference type="GO" id="GO:0005737">
    <property type="term" value="C:cytoplasm"/>
    <property type="evidence" value="ECO:0007669"/>
    <property type="project" value="InterPro"/>
</dbReference>
<dbReference type="Proteomes" id="UP000541421">
    <property type="component" value="Unassembled WGS sequence"/>
</dbReference>
<gene>
    <name evidence="6" type="primary">hslO</name>
    <name evidence="6" type="ORF">HKX40_05210</name>
</gene>